<feature type="transmembrane region" description="Helical" evidence="1">
    <location>
        <begin position="97"/>
        <end position="117"/>
    </location>
</feature>
<feature type="transmembrane region" description="Helical" evidence="1">
    <location>
        <begin position="295"/>
        <end position="318"/>
    </location>
</feature>
<evidence type="ECO:0000313" key="2">
    <source>
        <dbReference type="EMBL" id="MBY5956791.1"/>
    </source>
</evidence>
<feature type="transmembrane region" description="Helical" evidence="1">
    <location>
        <begin position="185"/>
        <end position="205"/>
    </location>
</feature>
<evidence type="ECO:0000313" key="3">
    <source>
        <dbReference type="Proteomes" id="UP000753961"/>
    </source>
</evidence>
<dbReference type="RefSeq" id="WP_222578311.1">
    <property type="nucleotide sequence ID" value="NZ_JAHVHU010000002.1"/>
</dbReference>
<feature type="transmembrane region" description="Helical" evidence="1">
    <location>
        <begin position="34"/>
        <end position="50"/>
    </location>
</feature>
<keyword evidence="1" id="KW-1133">Transmembrane helix</keyword>
<feature type="transmembrane region" description="Helical" evidence="1">
    <location>
        <begin position="225"/>
        <end position="245"/>
    </location>
</feature>
<dbReference type="Proteomes" id="UP000753961">
    <property type="component" value="Unassembled WGS sequence"/>
</dbReference>
<gene>
    <name evidence="2" type="ORF">KUV50_01495</name>
</gene>
<sequence>MPQNKKPKYVAILIVMMTLGASWAIRGRFGHEYGAAWAGSIGILALLLASNRKDWLQNWLPIAAAGAVGWGMTGMISYGAVVGYGKSGDLLNTSYGLLSLFVIGGLFGFLGGGFTGLMLESGNKKKPEWAPLLTQMVAGGIVFWGFLIYQLEWFMTPPRSELWAACLGAAFAMGWYMLRHRFKNAWYVAMLTMLGAGFGFAFGNFMQATGINAGIAINWWNVMEYSIGSFGGLGLAYGVYSRSWPEMPRCSAASMKWSALLLFVLIPLWTITNAFEWGKITRWAERSGVDMVDQYATGVYVQMGIVSFLALIGLFVLARKTFHQRATRRLVFMATLVTCFWYQALKLITSGLFGYYTVSMEELTVLNLLAVAILIYAQNLEISPFEWPVADGEFNTLLRRTGLVVIVVILILSVIASGVIDDMPGSNYRFGGE</sequence>
<feature type="transmembrane region" description="Helical" evidence="1">
    <location>
        <begin position="162"/>
        <end position="178"/>
    </location>
</feature>
<feature type="transmembrane region" description="Helical" evidence="1">
    <location>
        <begin position="363"/>
        <end position="380"/>
    </location>
</feature>
<keyword evidence="1" id="KW-0472">Membrane</keyword>
<feature type="transmembrane region" description="Helical" evidence="1">
    <location>
        <begin position="401"/>
        <end position="420"/>
    </location>
</feature>
<comment type="caution">
    <text evidence="2">The sequence shown here is derived from an EMBL/GenBank/DDBJ whole genome shotgun (WGS) entry which is preliminary data.</text>
</comment>
<proteinExistence type="predicted"/>
<dbReference type="AlphaFoldDB" id="A0A953HUM3"/>
<organism evidence="2 3">
    <name type="scientific">Membranihabitans marinus</name>
    <dbReference type="NCBI Taxonomy" id="1227546"/>
    <lineage>
        <taxon>Bacteria</taxon>
        <taxon>Pseudomonadati</taxon>
        <taxon>Bacteroidota</taxon>
        <taxon>Saprospiria</taxon>
        <taxon>Saprospirales</taxon>
        <taxon>Saprospiraceae</taxon>
        <taxon>Membranihabitans</taxon>
    </lineage>
</organism>
<reference evidence="2" key="1">
    <citation type="submission" date="2021-06" db="EMBL/GenBank/DDBJ databases">
        <title>44 bacteria genomes isolated from Dapeng, Shenzhen.</title>
        <authorList>
            <person name="Zheng W."/>
            <person name="Yu S."/>
            <person name="Huang Y."/>
        </authorList>
    </citation>
    <scope>NUCLEOTIDE SEQUENCE</scope>
    <source>
        <strain evidence="2">DP5N28-2</strain>
    </source>
</reference>
<name>A0A953HUM3_9BACT</name>
<protein>
    <submittedName>
        <fullName evidence="2">Uncharacterized protein</fullName>
    </submittedName>
</protein>
<keyword evidence="3" id="KW-1185">Reference proteome</keyword>
<accession>A0A953HUM3</accession>
<feature type="transmembrane region" description="Helical" evidence="1">
    <location>
        <begin position="257"/>
        <end position="275"/>
    </location>
</feature>
<keyword evidence="1" id="KW-0812">Transmembrane</keyword>
<feature type="transmembrane region" description="Helical" evidence="1">
    <location>
        <begin position="330"/>
        <end position="357"/>
    </location>
</feature>
<feature type="transmembrane region" description="Helical" evidence="1">
    <location>
        <begin position="62"/>
        <end position="85"/>
    </location>
</feature>
<evidence type="ECO:0000256" key="1">
    <source>
        <dbReference type="SAM" id="Phobius"/>
    </source>
</evidence>
<dbReference type="EMBL" id="JAHVHU010000002">
    <property type="protein sequence ID" value="MBY5956791.1"/>
    <property type="molecule type" value="Genomic_DNA"/>
</dbReference>
<feature type="transmembrane region" description="Helical" evidence="1">
    <location>
        <begin position="129"/>
        <end position="150"/>
    </location>
</feature>